<proteinExistence type="predicted"/>
<evidence type="ECO:0000313" key="2">
    <source>
        <dbReference type="EMBL" id="GAA0156693.1"/>
    </source>
</evidence>
<sequence length="125" mass="13911">MGWEAERVAQDHARSSHAGNPSHHGYSHYTDKEESYSDIEARNTTYVAPIPHQKVHIQVPVVHSDPVVAAIQQQLDTFKTFMATAFPASIAPVTPTTKIPFSDRLDAFQPPQGFKLPQLELYDGT</sequence>
<accession>A0AAV3Q2K5</accession>
<evidence type="ECO:0000313" key="3">
    <source>
        <dbReference type="Proteomes" id="UP001454036"/>
    </source>
</evidence>
<organism evidence="2 3">
    <name type="scientific">Lithospermum erythrorhizon</name>
    <name type="common">Purple gromwell</name>
    <name type="synonym">Lithospermum officinale var. erythrorhizon</name>
    <dbReference type="NCBI Taxonomy" id="34254"/>
    <lineage>
        <taxon>Eukaryota</taxon>
        <taxon>Viridiplantae</taxon>
        <taxon>Streptophyta</taxon>
        <taxon>Embryophyta</taxon>
        <taxon>Tracheophyta</taxon>
        <taxon>Spermatophyta</taxon>
        <taxon>Magnoliopsida</taxon>
        <taxon>eudicotyledons</taxon>
        <taxon>Gunneridae</taxon>
        <taxon>Pentapetalae</taxon>
        <taxon>asterids</taxon>
        <taxon>lamiids</taxon>
        <taxon>Boraginales</taxon>
        <taxon>Boraginaceae</taxon>
        <taxon>Boraginoideae</taxon>
        <taxon>Lithospermeae</taxon>
        <taxon>Lithospermum</taxon>
    </lineage>
</organism>
<dbReference type="Proteomes" id="UP001454036">
    <property type="component" value="Unassembled WGS sequence"/>
</dbReference>
<protein>
    <submittedName>
        <fullName evidence="2">Uncharacterized protein</fullName>
    </submittedName>
</protein>
<gene>
    <name evidence="2" type="ORF">LIER_14123</name>
</gene>
<comment type="caution">
    <text evidence="2">The sequence shown here is derived from an EMBL/GenBank/DDBJ whole genome shotgun (WGS) entry which is preliminary data.</text>
</comment>
<feature type="compositionally biased region" description="Basic and acidic residues" evidence="1">
    <location>
        <begin position="1"/>
        <end position="14"/>
    </location>
</feature>
<dbReference type="AlphaFoldDB" id="A0AAV3Q2K5"/>
<keyword evidence="3" id="KW-1185">Reference proteome</keyword>
<reference evidence="2 3" key="1">
    <citation type="submission" date="2024-01" db="EMBL/GenBank/DDBJ databases">
        <title>The complete chloroplast genome sequence of Lithospermum erythrorhizon: insights into the phylogenetic relationship among Boraginaceae species and the maternal lineages of purple gromwells.</title>
        <authorList>
            <person name="Okada T."/>
            <person name="Watanabe K."/>
        </authorList>
    </citation>
    <scope>NUCLEOTIDE SEQUENCE [LARGE SCALE GENOMIC DNA]</scope>
</reference>
<name>A0AAV3Q2K5_LITER</name>
<dbReference type="EMBL" id="BAABME010002927">
    <property type="protein sequence ID" value="GAA0156693.1"/>
    <property type="molecule type" value="Genomic_DNA"/>
</dbReference>
<feature type="region of interest" description="Disordered" evidence="1">
    <location>
        <begin position="1"/>
        <end position="36"/>
    </location>
</feature>
<evidence type="ECO:0000256" key="1">
    <source>
        <dbReference type="SAM" id="MobiDB-lite"/>
    </source>
</evidence>